<comment type="caution">
    <text evidence="1">The sequence shown here is derived from an EMBL/GenBank/DDBJ whole genome shotgun (WGS) entry which is preliminary data.</text>
</comment>
<dbReference type="GO" id="GO:0042721">
    <property type="term" value="C:TIM22 mitochondrial import inner membrane insertion complex"/>
    <property type="evidence" value="ECO:0007669"/>
    <property type="project" value="InterPro"/>
</dbReference>
<dbReference type="OMA" id="WRLKWKM"/>
<dbReference type="Pfam" id="PF10171">
    <property type="entry name" value="Tim29"/>
    <property type="match status" value="1"/>
</dbReference>
<dbReference type="PANTHER" id="PTHR21435">
    <property type="entry name" value="MITOCHONDRIAL IMPORT INNER MEMBRANE TRANSLOCASE SUBUNIT TIM29"/>
    <property type="match status" value="1"/>
</dbReference>
<proteinExistence type="predicted"/>
<dbReference type="PANTHER" id="PTHR21435:SF1">
    <property type="entry name" value="MITOCHONDRIAL IMPORT INNER MEMBRANE TRANSLOCASE SUBUNIT TIM29"/>
    <property type="match status" value="1"/>
</dbReference>
<dbReference type="EMBL" id="JRES01000902">
    <property type="protein sequence ID" value="KNC27426.1"/>
    <property type="molecule type" value="Genomic_DNA"/>
</dbReference>
<dbReference type="GO" id="GO:0045039">
    <property type="term" value="P:protein insertion into mitochondrial inner membrane"/>
    <property type="evidence" value="ECO:0007669"/>
    <property type="project" value="TreeGrafter"/>
</dbReference>
<organism evidence="1 2">
    <name type="scientific">Lucilia cuprina</name>
    <name type="common">Green bottle fly</name>
    <name type="synonym">Australian sheep blowfly</name>
    <dbReference type="NCBI Taxonomy" id="7375"/>
    <lineage>
        <taxon>Eukaryota</taxon>
        <taxon>Metazoa</taxon>
        <taxon>Ecdysozoa</taxon>
        <taxon>Arthropoda</taxon>
        <taxon>Hexapoda</taxon>
        <taxon>Insecta</taxon>
        <taxon>Pterygota</taxon>
        <taxon>Neoptera</taxon>
        <taxon>Endopterygota</taxon>
        <taxon>Diptera</taxon>
        <taxon>Brachycera</taxon>
        <taxon>Muscomorpha</taxon>
        <taxon>Oestroidea</taxon>
        <taxon>Calliphoridae</taxon>
        <taxon>Luciliinae</taxon>
        <taxon>Lucilia</taxon>
    </lineage>
</organism>
<keyword evidence="2" id="KW-1185">Reference proteome</keyword>
<protein>
    <recommendedName>
        <fullName evidence="3">Mitochondrial import inner membrane translocase subunit Tim29</fullName>
    </recommendedName>
</protein>
<name>A0A0L0C5B9_LUCCU</name>
<dbReference type="InterPro" id="IPR019322">
    <property type="entry name" value="TIMM29"/>
</dbReference>
<evidence type="ECO:0008006" key="3">
    <source>
        <dbReference type="Google" id="ProtNLM"/>
    </source>
</evidence>
<sequence>MRLIPFGSRIASIGSKVNNTFTLPERFKGTVVEKWANYWKGLLTDYKDVAVGLVKESKEKPRKALFYAISGYGLYQCAQRNPDEEDFHKQFRSASNDLILVHPSLQNPKSASYIRRLQSDLNQNRLRFLSLGICTILWEDLYDKDDCTYPAQCEYTQVSFWNFHEHIVDVGFWNQFWRLRYELYNFDVNYL</sequence>
<gene>
    <name evidence="1" type="ORF">FF38_06535</name>
</gene>
<evidence type="ECO:0000313" key="1">
    <source>
        <dbReference type="EMBL" id="KNC27426.1"/>
    </source>
</evidence>
<accession>A0A0L0C5B9</accession>
<evidence type="ECO:0000313" key="2">
    <source>
        <dbReference type="Proteomes" id="UP000037069"/>
    </source>
</evidence>
<dbReference type="STRING" id="7375.A0A0L0C5B9"/>
<dbReference type="Proteomes" id="UP000037069">
    <property type="component" value="Unassembled WGS sequence"/>
</dbReference>
<reference evidence="1 2" key="1">
    <citation type="journal article" date="2015" name="Nat. Commun.">
        <title>Lucilia cuprina genome unlocks parasitic fly biology to underpin future interventions.</title>
        <authorList>
            <person name="Anstead C.A."/>
            <person name="Korhonen P.K."/>
            <person name="Young N.D."/>
            <person name="Hall R.S."/>
            <person name="Jex A.R."/>
            <person name="Murali S.C."/>
            <person name="Hughes D.S."/>
            <person name="Lee S.F."/>
            <person name="Perry T."/>
            <person name="Stroehlein A.J."/>
            <person name="Ansell B.R."/>
            <person name="Breugelmans B."/>
            <person name="Hofmann A."/>
            <person name="Qu J."/>
            <person name="Dugan S."/>
            <person name="Lee S.L."/>
            <person name="Chao H."/>
            <person name="Dinh H."/>
            <person name="Han Y."/>
            <person name="Doddapaneni H.V."/>
            <person name="Worley K.C."/>
            <person name="Muzny D.M."/>
            <person name="Ioannidis P."/>
            <person name="Waterhouse R.M."/>
            <person name="Zdobnov E.M."/>
            <person name="James P.J."/>
            <person name="Bagnall N.H."/>
            <person name="Kotze A.C."/>
            <person name="Gibbs R.A."/>
            <person name="Richards S."/>
            <person name="Batterham P."/>
            <person name="Gasser R.B."/>
        </authorList>
    </citation>
    <scope>NUCLEOTIDE SEQUENCE [LARGE SCALE GENOMIC DNA]</scope>
    <source>
        <strain evidence="1 2">LS</strain>
        <tissue evidence="1">Full body</tissue>
    </source>
</reference>
<dbReference type="OrthoDB" id="5970620at2759"/>
<dbReference type="AlphaFoldDB" id="A0A0L0C5B9"/>